<geneLocation type="plasmid" evidence="1 2">
    <name>pBMB0233</name>
</geneLocation>
<dbReference type="InterPro" id="IPR036188">
    <property type="entry name" value="FAD/NAD-bd_sf"/>
</dbReference>
<organism evidence="1 2">
    <name type="scientific">Bacillus thuringiensis YBT-1518</name>
    <dbReference type="NCBI Taxonomy" id="529122"/>
    <lineage>
        <taxon>Bacteria</taxon>
        <taxon>Bacillati</taxon>
        <taxon>Bacillota</taxon>
        <taxon>Bacilli</taxon>
        <taxon>Bacillales</taxon>
        <taxon>Bacillaceae</taxon>
        <taxon>Bacillus</taxon>
        <taxon>Bacillus cereus group</taxon>
    </lineage>
</organism>
<dbReference type="PANTHER" id="PTHR10632">
    <property type="entry name" value="SULFIDE:QUINONE OXIDOREDUCTASE"/>
    <property type="match status" value="1"/>
</dbReference>
<protein>
    <submittedName>
        <fullName evidence="1">Sulfide-quinone reductase</fullName>
    </submittedName>
</protein>
<dbReference type="AlphaFoldDB" id="A0A9W3PJL0"/>
<keyword evidence="1" id="KW-0614">Plasmid</keyword>
<dbReference type="KEGG" id="bthu:YBT1518_31105"/>
<dbReference type="Gene3D" id="3.50.50.60">
    <property type="entry name" value="FAD/NAD(P)-binding domain"/>
    <property type="match status" value="1"/>
</dbReference>
<dbReference type="EMBL" id="CP005940">
    <property type="protein sequence ID" value="AHA75705.1"/>
    <property type="molecule type" value="Genomic_DNA"/>
</dbReference>
<evidence type="ECO:0000313" key="1">
    <source>
        <dbReference type="EMBL" id="AHA75705.1"/>
    </source>
</evidence>
<sequence length="51" mass="5780">MKKQSDLIPEGVHWIQRNVVEISPVENRLLLEDGTVIAYEILIVTAGIQIH</sequence>
<gene>
    <name evidence="1" type="ORF">YBT1518_31105</name>
</gene>
<proteinExistence type="predicted"/>
<dbReference type="GO" id="GO:0070221">
    <property type="term" value="P:sulfide oxidation, using sulfide:quinone oxidoreductase"/>
    <property type="evidence" value="ECO:0007669"/>
    <property type="project" value="TreeGrafter"/>
</dbReference>
<evidence type="ECO:0000313" key="2">
    <source>
        <dbReference type="Proteomes" id="UP000018566"/>
    </source>
</evidence>
<dbReference type="GO" id="GO:0071949">
    <property type="term" value="F:FAD binding"/>
    <property type="evidence" value="ECO:0007669"/>
    <property type="project" value="TreeGrafter"/>
</dbReference>
<name>A0A9W3PJL0_BACTU</name>
<dbReference type="Proteomes" id="UP000018566">
    <property type="component" value="Plasmid pBMB0233"/>
</dbReference>
<dbReference type="GO" id="GO:0070224">
    <property type="term" value="F:sulfide:quinone oxidoreductase activity"/>
    <property type="evidence" value="ECO:0007669"/>
    <property type="project" value="TreeGrafter"/>
</dbReference>
<reference evidence="1 2" key="1">
    <citation type="submission" date="2013-05" db="EMBL/GenBank/DDBJ databases">
        <title>Complete genome sequence of Bacillus thuringiensis YBT-1518, a typical strain with high toxicity to nematode.</title>
        <authorList>
            <person name="Wang P."/>
            <person name="Zhang C."/>
            <person name="Guo M."/>
            <person name="Guo S."/>
            <person name="Zhu Y."/>
            <person name="Zheng J."/>
            <person name="Zhu L."/>
            <person name="Ruan L."/>
            <person name="Peng D."/>
            <person name="Sun M."/>
        </authorList>
    </citation>
    <scope>NUCLEOTIDE SEQUENCE [LARGE SCALE GENOMIC DNA]</scope>
    <source>
        <strain evidence="1 2">YBT-1518</strain>
        <plasmid evidence="1 2">pBMB0233</plasmid>
    </source>
</reference>
<accession>A0A9W3PJL0</accession>
<dbReference type="InterPro" id="IPR015904">
    <property type="entry name" value="Sulphide_quinone_reductase"/>
</dbReference>
<dbReference type="PANTHER" id="PTHR10632:SF2">
    <property type="entry name" value="SULFIDE:QUINONE OXIDOREDUCTASE, MITOCHONDRIAL"/>
    <property type="match status" value="1"/>
</dbReference>